<feature type="compositionally biased region" description="Basic residues" evidence="1">
    <location>
        <begin position="11"/>
        <end position="28"/>
    </location>
</feature>
<proteinExistence type="predicted"/>
<accession>A0A5J9SSX3</accession>
<name>A0A5J9SSX3_9POAL</name>
<evidence type="ECO:0000313" key="2">
    <source>
        <dbReference type="EMBL" id="TVU02049.1"/>
    </source>
</evidence>
<sequence>MHPTAKLSFRTPRHATPRHAPARRRRRARVEMDDELKAKCARVENMTLPQDDPNSYLPFLPPLW</sequence>
<reference evidence="2 3" key="1">
    <citation type="journal article" date="2019" name="Sci. Rep.">
        <title>A high-quality genome of Eragrostis curvula grass provides insights into Poaceae evolution and supports new strategies to enhance forage quality.</title>
        <authorList>
            <person name="Carballo J."/>
            <person name="Santos B.A.C.M."/>
            <person name="Zappacosta D."/>
            <person name="Garbus I."/>
            <person name="Selva J.P."/>
            <person name="Gallo C.A."/>
            <person name="Diaz A."/>
            <person name="Albertini E."/>
            <person name="Caccamo M."/>
            <person name="Echenique V."/>
        </authorList>
    </citation>
    <scope>NUCLEOTIDE SEQUENCE [LARGE SCALE GENOMIC DNA]</scope>
    <source>
        <strain evidence="3">cv. Victoria</strain>
        <tissue evidence="2">Leaf</tissue>
    </source>
</reference>
<dbReference type="Proteomes" id="UP000324897">
    <property type="component" value="Unassembled WGS sequence"/>
</dbReference>
<feature type="non-terminal residue" evidence="2">
    <location>
        <position position="1"/>
    </location>
</feature>
<evidence type="ECO:0000256" key="1">
    <source>
        <dbReference type="SAM" id="MobiDB-lite"/>
    </source>
</evidence>
<comment type="caution">
    <text evidence="2">The sequence shown here is derived from an EMBL/GenBank/DDBJ whole genome shotgun (WGS) entry which is preliminary data.</text>
</comment>
<keyword evidence="3" id="KW-1185">Reference proteome</keyword>
<evidence type="ECO:0000313" key="3">
    <source>
        <dbReference type="Proteomes" id="UP000324897"/>
    </source>
</evidence>
<dbReference type="AlphaFoldDB" id="A0A5J9SSX3"/>
<dbReference type="EMBL" id="RWGY01000361">
    <property type="protein sequence ID" value="TVU02049.1"/>
    <property type="molecule type" value="Genomic_DNA"/>
</dbReference>
<dbReference type="Gramene" id="TVU02049">
    <property type="protein sequence ID" value="TVU02049"/>
    <property type="gene ID" value="EJB05_52415"/>
</dbReference>
<feature type="region of interest" description="Disordered" evidence="1">
    <location>
        <begin position="1"/>
        <end position="32"/>
    </location>
</feature>
<protein>
    <submittedName>
        <fullName evidence="2">Uncharacterized protein</fullName>
    </submittedName>
</protein>
<organism evidence="2 3">
    <name type="scientific">Eragrostis curvula</name>
    <name type="common">weeping love grass</name>
    <dbReference type="NCBI Taxonomy" id="38414"/>
    <lineage>
        <taxon>Eukaryota</taxon>
        <taxon>Viridiplantae</taxon>
        <taxon>Streptophyta</taxon>
        <taxon>Embryophyta</taxon>
        <taxon>Tracheophyta</taxon>
        <taxon>Spermatophyta</taxon>
        <taxon>Magnoliopsida</taxon>
        <taxon>Liliopsida</taxon>
        <taxon>Poales</taxon>
        <taxon>Poaceae</taxon>
        <taxon>PACMAD clade</taxon>
        <taxon>Chloridoideae</taxon>
        <taxon>Eragrostideae</taxon>
        <taxon>Eragrostidinae</taxon>
        <taxon>Eragrostis</taxon>
    </lineage>
</organism>
<gene>
    <name evidence="2" type="ORF">EJB05_52415</name>
</gene>